<name>A0A0F9KN74_9ZZZZ</name>
<dbReference type="AlphaFoldDB" id="A0A0F9KN74"/>
<reference evidence="1" key="1">
    <citation type="journal article" date="2015" name="Nature">
        <title>Complex archaea that bridge the gap between prokaryotes and eukaryotes.</title>
        <authorList>
            <person name="Spang A."/>
            <person name="Saw J.H."/>
            <person name="Jorgensen S.L."/>
            <person name="Zaremba-Niedzwiedzka K."/>
            <person name="Martijn J."/>
            <person name="Lind A.E."/>
            <person name="van Eijk R."/>
            <person name="Schleper C."/>
            <person name="Guy L."/>
            <person name="Ettema T.J."/>
        </authorList>
    </citation>
    <scope>NUCLEOTIDE SEQUENCE</scope>
</reference>
<proteinExistence type="predicted"/>
<organism evidence="1">
    <name type="scientific">marine sediment metagenome</name>
    <dbReference type="NCBI Taxonomy" id="412755"/>
    <lineage>
        <taxon>unclassified sequences</taxon>
        <taxon>metagenomes</taxon>
        <taxon>ecological metagenomes</taxon>
    </lineage>
</organism>
<accession>A0A0F9KN74</accession>
<sequence length="50" mass="5912">MVAPLSDNIIKSRSEVFKQGQFYNTRNYLFKLELFDGIIKQCNIRRFGVL</sequence>
<dbReference type="EMBL" id="LAZR01014603">
    <property type="protein sequence ID" value="KKM16770.1"/>
    <property type="molecule type" value="Genomic_DNA"/>
</dbReference>
<gene>
    <name evidence="1" type="ORF">LCGC14_1682520</name>
</gene>
<protein>
    <submittedName>
        <fullName evidence="1">Uncharacterized protein</fullName>
    </submittedName>
</protein>
<comment type="caution">
    <text evidence="1">The sequence shown here is derived from an EMBL/GenBank/DDBJ whole genome shotgun (WGS) entry which is preliminary data.</text>
</comment>
<evidence type="ECO:0000313" key="1">
    <source>
        <dbReference type="EMBL" id="KKM16770.1"/>
    </source>
</evidence>